<keyword evidence="2" id="KW-0378">Hydrolase</keyword>
<protein>
    <submittedName>
        <fullName evidence="2">NUDIX hydrolase</fullName>
    </submittedName>
</protein>
<evidence type="ECO:0000313" key="3">
    <source>
        <dbReference type="Proteomes" id="UP000283077"/>
    </source>
</evidence>
<dbReference type="Gene3D" id="3.90.79.10">
    <property type="entry name" value="Nucleoside Triphosphate Pyrophosphohydrolase"/>
    <property type="match status" value="1"/>
</dbReference>
<feature type="chain" id="PRO_5019477254" evidence="1">
    <location>
        <begin position="18"/>
        <end position="181"/>
    </location>
</feature>
<dbReference type="EMBL" id="SACS01000033">
    <property type="protein sequence ID" value="RVU31965.1"/>
    <property type="molecule type" value="Genomic_DNA"/>
</dbReference>
<dbReference type="OrthoDB" id="9792284at2"/>
<organism evidence="2 3">
    <name type="scientific">Rheinheimera riviphila</name>
    <dbReference type="NCBI Taxonomy" id="1834037"/>
    <lineage>
        <taxon>Bacteria</taxon>
        <taxon>Pseudomonadati</taxon>
        <taxon>Pseudomonadota</taxon>
        <taxon>Gammaproteobacteria</taxon>
        <taxon>Chromatiales</taxon>
        <taxon>Chromatiaceae</taxon>
        <taxon>Rheinheimera</taxon>
    </lineage>
</organism>
<dbReference type="Proteomes" id="UP000283077">
    <property type="component" value="Unassembled WGS sequence"/>
</dbReference>
<keyword evidence="1" id="KW-0732">Signal</keyword>
<proteinExistence type="predicted"/>
<sequence length="181" mass="20639">MKKLLLLIMLISHSIFAQELAKPSTFHRLLVFNDNNELLVVKVKNSDRWVTPGWYQDHNLTIQAGLDQLAASYGLTITTPTLRGVFTLRTTQNNELSTRLVYTTKIKTGELKAPEIIQEIRWLSTKDAMKLITFAHINAQIEQLMKFPGTIWGGSQLMYQQDGVYKAKFIEPFYPLTAPAI</sequence>
<dbReference type="InterPro" id="IPR015797">
    <property type="entry name" value="NUDIX_hydrolase-like_dom_sf"/>
</dbReference>
<evidence type="ECO:0000313" key="2">
    <source>
        <dbReference type="EMBL" id="RVU31965.1"/>
    </source>
</evidence>
<dbReference type="GO" id="GO:0016787">
    <property type="term" value="F:hydrolase activity"/>
    <property type="evidence" value="ECO:0007669"/>
    <property type="project" value="UniProtKB-KW"/>
</dbReference>
<dbReference type="SUPFAM" id="SSF55811">
    <property type="entry name" value="Nudix"/>
    <property type="match status" value="1"/>
</dbReference>
<accession>A0A437QBZ7</accession>
<feature type="signal peptide" evidence="1">
    <location>
        <begin position="1"/>
        <end position="17"/>
    </location>
</feature>
<dbReference type="RefSeq" id="WP_127701061.1">
    <property type="nucleotide sequence ID" value="NZ_SACS01000033.1"/>
</dbReference>
<keyword evidence="3" id="KW-1185">Reference proteome</keyword>
<gene>
    <name evidence="2" type="ORF">EOE67_19330</name>
</gene>
<reference evidence="2 3" key="1">
    <citation type="submission" date="2019-01" db="EMBL/GenBank/DDBJ databases">
        <authorList>
            <person name="Chen W.-M."/>
        </authorList>
    </citation>
    <scope>NUCLEOTIDE SEQUENCE [LARGE SCALE GENOMIC DNA]</scope>
    <source>
        <strain evidence="2 3">KYPC3</strain>
    </source>
</reference>
<evidence type="ECO:0000256" key="1">
    <source>
        <dbReference type="SAM" id="SignalP"/>
    </source>
</evidence>
<comment type="caution">
    <text evidence="2">The sequence shown here is derived from an EMBL/GenBank/DDBJ whole genome shotgun (WGS) entry which is preliminary data.</text>
</comment>
<name>A0A437QBZ7_9GAMM</name>
<dbReference type="AlphaFoldDB" id="A0A437QBZ7"/>